<keyword evidence="1" id="KW-0732">Signal</keyword>
<evidence type="ECO:0000313" key="4">
    <source>
        <dbReference type="Proteomes" id="UP000318053"/>
    </source>
</evidence>
<dbReference type="InterPro" id="IPR050463">
    <property type="entry name" value="Gfo/Idh/MocA_oxidrdct_glycsds"/>
</dbReference>
<gene>
    <name evidence="3" type="ORF">CA85_34550</name>
</gene>
<dbReference type="PANTHER" id="PTHR43818">
    <property type="entry name" value="BCDNA.GH03377"/>
    <property type="match status" value="1"/>
</dbReference>
<dbReference type="AlphaFoldDB" id="A0A5C5XR28"/>
<dbReference type="GO" id="GO:0000166">
    <property type="term" value="F:nucleotide binding"/>
    <property type="evidence" value="ECO:0007669"/>
    <property type="project" value="InterPro"/>
</dbReference>
<evidence type="ECO:0000256" key="1">
    <source>
        <dbReference type="SAM" id="SignalP"/>
    </source>
</evidence>
<feature type="domain" description="Gfo/Idh/MocA-like oxidoreductase N-terminal" evidence="2">
    <location>
        <begin position="90"/>
        <end position="172"/>
    </location>
</feature>
<organism evidence="3 4">
    <name type="scientific">Allorhodopirellula solitaria</name>
    <dbReference type="NCBI Taxonomy" id="2527987"/>
    <lineage>
        <taxon>Bacteria</taxon>
        <taxon>Pseudomonadati</taxon>
        <taxon>Planctomycetota</taxon>
        <taxon>Planctomycetia</taxon>
        <taxon>Pirellulales</taxon>
        <taxon>Pirellulaceae</taxon>
        <taxon>Allorhodopirellula</taxon>
    </lineage>
</organism>
<evidence type="ECO:0000313" key="3">
    <source>
        <dbReference type="EMBL" id="TWT65108.1"/>
    </source>
</evidence>
<keyword evidence="4" id="KW-1185">Reference proteome</keyword>
<feature type="signal peptide" evidence="1">
    <location>
        <begin position="1"/>
        <end position="32"/>
    </location>
</feature>
<dbReference type="RefSeq" id="WP_146392356.1">
    <property type="nucleotide sequence ID" value="NZ_SJPK01000008.1"/>
</dbReference>
<comment type="caution">
    <text evidence="3">The sequence shown here is derived from an EMBL/GenBank/DDBJ whole genome shotgun (WGS) entry which is preliminary data.</text>
</comment>
<name>A0A5C5XR28_9BACT</name>
<sequence precursor="true">MHWTPLSFARFTSLVCLFAWSGLSLFAPTVLADESTSSPEVVRLGIIGLDTSHSPAIIKIFNNPNPENEIFNDFRVVAAYPYGSRTIESSSSRIPAITESVEKEGVKIVDSIDELLSQVDCVFLETNDGQLHLEQALPVFRASKPVFIDKPTGSNLAETVAIFRAAEHYQVPMFSASSLRYTEGAQAIRNGKVGRVIGCSAYSPCSLEPSHVDLFWYGIHGVETLFTCMGTGCQTVRHTETDSCQLAVGQWDDGRIGTFRGIQIGQRGYGGTAFGDKGIAEIGPYSGYEPLFVQVAEFFHSHEPPIDAQETIEIYAFMQAAFASKQAGGDPVAIADVVQEATAEADRLLAGKLDEASE</sequence>
<proteinExistence type="predicted"/>
<dbReference type="EMBL" id="SJPK01000008">
    <property type="protein sequence ID" value="TWT65108.1"/>
    <property type="molecule type" value="Genomic_DNA"/>
</dbReference>
<accession>A0A5C5XR28</accession>
<dbReference type="Gene3D" id="3.40.50.720">
    <property type="entry name" value="NAD(P)-binding Rossmann-like Domain"/>
    <property type="match status" value="1"/>
</dbReference>
<dbReference type="OrthoDB" id="128220at2"/>
<dbReference type="PANTHER" id="PTHR43818:SF9">
    <property type="entry name" value="HYPOTHETICAL OXIDOREDUCTASE"/>
    <property type="match status" value="1"/>
</dbReference>
<dbReference type="Proteomes" id="UP000318053">
    <property type="component" value="Unassembled WGS sequence"/>
</dbReference>
<evidence type="ECO:0000259" key="2">
    <source>
        <dbReference type="Pfam" id="PF01408"/>
    </source>
</evidence>
<protein>
    <submittedName>
        <fullName evidence="3">Oxidoreductase family, NAD-binding Rossmann fold</fullName>
    </submittedName>
</protein>
<dbReference type="InterPro" id="IPR000683">
    <property type="entry name" value="Gfo/Idh/MocA-like_OxRdtase_N"/>
</dbReference>
<dbReference type="Pfam" id="PF01408">
    <property type="entry name" value="GFO_IDH_MocA"/>
    <property type="match status" value="1"/>
</dbReference>
<reference evidence="3 4" key="1">
    <citation type="submission" date="2019-02" db="EMBL/GenBank/DDBJ databases">
        <title>Deep-cultivation of Planctomycetes and their phenomic and genomic characterization uncovers novel biology.</title>
        <authorList>
            <person name="Wiegand S."/>
            <person name="Jogler M."/>
            <person name="Boedeker C."/>
            <person name="Pinto D."/>
            <person name="Vollmers J."/>
            <person name="Rivas-Marin E."/>
            <person name="Kohn T."/>
            <person name="Peeters S.H."/>
            <person name="Heuer A."/>
            <person name="Rast P."/>
            <person name="Oberbeckmann S."/>
            <person name="Bunk B."/>
            <person name="Jeske O."/>
            <person name="Meyerdierks A."/>
            <person name="Storesund J.E."/>
            <person name="Kallscheuer N."/>
            <person name="Luecker S."/>
            <person name="Lage O.M."/>
            <person name="Pohl T."/>
            <person name="Merkel B.J."/>
            <person name="Hornburger P."/>
            <person name="Mueller R.-W."/>
            <person name="Bruemmer F."/>
            <person name="Labrenz M."/>
            <person name="Spormann A.M."/>
            <person name="Op Den Camp H."/>
            <person name="Overmann J."/>
            <person name="Amann R."/>
            <person name="Jetten M.S.M."/>
            <person name="Mascher T."/>
            <person name="Medema M.H."/>
            <person name="Devos D.P."/>
            <person name="Kaster A.-K."/>
            <person name="Ovreas L."/>
            <person name="Rohde M."/>
            <person name="Galperin M.Y."/>
            <person name="Jogler C."/>
        </authorList>
    </citation>
    <scope>NUCLEOTIDE SEQUENCE [LARGE SCALE GENOMIC DNA]</scope>
    <source>
        <strain evidence="3 4">CA85</strain>
    </source>
</reference>
<feature type="chain" id="PRO_5022751482" evidence="1">
    <location>
        <begin position="33"/>
        <end position="358"/>
    </location>
</feature>
<dbReference type="InterPro" id="IPR036291">
    <property type="entry name" value="NAD(P)-bd_dom_sf"/>
</dbReference>
<dbReference type="SUPFAM" id="SSF51735">
    <property type="entry name" value="NAD(P)-binding Rossmann-fold domains"/>
    <property type="match status" value="1"/>
</dbReference>